<keyword evidence="2" id="KW-0067">ATP-binding</keyword>
<keyword evidence="2" id="KW-0547">Nucleotide-binding</keyword>
<dbReference type="InterPro" id="IPR032830">
    <property type="entry name" value="XPB/Ssl2_N"/>
</dbReference>
<dbReference type="Proteomes" id="UP000199515">
    <property type="component" value="Unassembled WGS sequence"/>
</dbReference>
<evidence type="ECO:0000313" key="3">
    <source>
        <dbReference type="Proteomes" id="UP000199515"/>
    </source>
</evidence>
<reference evidence="2 3" key="1">
    <citation type="submission" date="2016-10" db="EMBL/GenBank/DDBJ databases">
        <authorList>
            <person name="de Groot N.N."/>
        </authorList>
    </citation>
    <scope>NUCLEOTIDE SEQUENCE [LARGE SCALE GENOMIC DNA]</scope>
    <source>
        <strain evidence="2 3">CPCC 202699</strain>
    </source>
</reference>
<sequence length="823" mass="88931">MIPFLAVGGPLLSDTVRVVTDRNEPGDYRGQAMEPEEPLVGLLTKLSRAELAELLGNRPDALEAPWPRRMSDLADRLCQPESVELAVASVTAPELQVLSAIQLRVALGDHDGVEVSAVAEFLGTTYREIEAVVAMLARRALVWIEYGVIQVPEVLQVVGYRRFRLGTPLAQLLSSITVEYLKAKSATLGLPTRGTRQDQLDGLLGYLRDGARVRDLVSVAPDGAAELLAKFVWEDADVQLGHYIQHTHYAQLDSPTHRETPVTWAVDRGLLYPTYSGTVTMPVEIVLALRGRDYHLPFTPDPPPVALCPVAPERVAAESSAAALRLLDRVITVVGSSAVEPIPLIKTGRVGARTIAKLAKDLGADPDEIKVALDLAGAAGLMTLEIATVPEVRGRSRRPAPKPPEFLHPSDDFSRFRELGAAEQLARLLRAWWEFPFVSTADEKAIRASVGEDPNEVHELVRQLTVRLLAGLEPGTGLIDPEQFAALAAWHLPSIDGEALRVLVAAALTEARIVGVSASYAASELAFALLTGGLEQAADTAVSGACGSALFGTDLTAIVTGPPSTELANLLDRVADRETQGSASTWRFSPASVRRAYDNGASIDDLLETLRGVARGDLPQPLTYLFNDVARRHGEVGVTDVGCVVVGEDPALLAEIAAHRKLVKLGLRAVAPTVLTSTVDALATLAALRDSGYAPVHRAEDGTVVIREEHIAPPPDPDALPKHVPDAVEPEDPFAHADRLLAASNRPPKPLKRGALMNVFPGKRDAEWRRLIWQLESGFPVTIGYQGEKLVISNPELDGEFLDVWLPKHREYRRLDLKLIVPT</sequence>
<keyword evidence="2" id="KW-0347">Helicase</keyword>
<feature type="domain" description="SAP" evidence="1">
    <location>
        <begin position="173"/>
        <end position="207"/>
    </location>
</feature>
<name>A0A1H3B9Y1_9PSEU</name>
<proteinExistence type="predicted"/>
<keyword evidence="3" id="KW-1185">Reference proteome</keyword>
<dbReference type="InterPro" id="IPR003034">
    <property type="entry name" value="SAP_dom"/>
</dbReference>
<dbReference type="STRING" id="589385.SAMN05421504_1021217"/>
<dbReference type="GO" id="GO:0004386">
    <property type="term" value="F:helicase activity"/>
    <property type="evidence" value="ECO:0007669"/>
    <property type="project" value="UniProtKB-KW"/>
</dbReference>
<evidence type="ECO:0000313" key="2">
    <source>
        <dbReference type="EMBL" id="SDX38224.1"/>
    </source>
</evidence>
<dbReference type="Pfam" id="PF13625">
    <property type="entry name" value="Helicase_C_3"/>
    <property type="match status" value="1"/>
</dbReference>
<dbReference type="AlphaFoldDB" id="A0A1H3B9Y1"/>
<dbReference type="PROSITE" id="PS50800">
    <property type="entry name" value="SAP"/>
    <property type="match status" value="1"/>
</dbReference>
<dbReference type="EMBL" id="FNON01000002">
    <property type="protein sequence ID" value="SDX38224.1"/>
    <property type="molecule type" value="Genomic_DNA"/>
</dbReference>
<gene>
    <name evidence="2" type="ORF">SAMN05421504_1021217</name>
</gene>
<keyword evidence="2" id="KW-0378">Hydrolase</keyword>
<organism evidence="2 3">
    <name type="scientific">Amycolatopsis xylanica</name>
    <dbReference type="NCBI Taxonomy" id="589385"/>
    <lineage>
        <taxon>Bacteria</taxon>
        <taxon>Bacillati</taxon>
        <taxon>Actinomycetota</taxon>
        <taxon>Actinomycetes</taxon>
        <taxon>Pseudonocardiales</taxon>
        <taxon>Pseudonocardiaceae</taxon>
        <taxon>Amycolatopsis</taxon>
    </lineage>
</organism>
<evidence type="ECO:0000259" key="1">
    <source>
        <dbReference type="PROSITE" id="PS50800"/>
    </source>
</evidence>
<protein>
    <submittedName>
        <fullName evidence="2">Helicase conserved C-terminal domain-containing protein</fullName>
    </submittedName>
</protein>
<accession>A0A1H3B9Y1</accession>